<keyword evidence="3" id="KW-1185">Reference proteome</keyword>
<dbReference type="AlphaFoldDB" id="A0A078B6L8"/>
<keyword evidence="1" id="KW-0812">Transmembrane</keyword>
<evidence type="ECO:0000313" key="3">
    <source>
        <dbReference type="Proteomes" id="UP000039865"/>
    </source>
</evidence>
<feature type="transmembrane region" description="Helical" evidence="1">
    <location>
        <begin position="20"/>
        <end position="39"/>
    </location>
</feature>
<gene>
    <name evidence="2" type="primary">Contig6276.g6721</name>
    <name evidence="2" type="ORF">STYLEM_19321</name>
</gene>
<name>A0A078B6L8_STYLE</name>
<dbReference type="EMBL" id="CCKQ01018230">
    <property type="protein sequence ID" value="CDW90180.1"/>
    <property type="molecule type" value="Genomic_DNA"/>
</dbReference>
<dbReference type="Proteomes" id="UP000039865">
    <property type="component" value="Unassembled WGS sequence"/>
</dbReference>
<organism evidence="2 3">
    <name type="scientific">Stylonychia lemnae</name>
    <name type="common">Ciliate</name>
    <dbReference type="NCBI Taxonomy" id="5949"/>
    <lineage>
        <taxon>Eukaryota</taxon>
        <taxon>Sar</taxon>
        <taxon>Alveolata</taxon>
        <taxon>Ciliophora</taxon>
        <taxon>Intramacronucleata</taxon>
        <taxon>Spirotrichea</taxon>
        <taxon>Stichotrichia</taxon>
        <taxon>Sporadotrichida</taxon>
        <taxon>Oxytrichidae</taxon>
        <taxon>Stylonychinae</taxon>
        <taxon>Stylonychia</taxon>
    </lineage>
</organism>
<keyword evidence="1" id="KW-0472">Membrane</keyword>
<reference evidence="2 3" key="1">
    <citation type="submission" date="2014-06" db="EMBL/GenBank/DDBJ databases">
        <authorList>
            <person name="Swart Estienne"/>
        </authorList>
    </citation>
    <scope>NUCLEOTIDE SEQUENCE [LARGE SCALE GENOMIC DNA]</scope>
    <source>
        <strain evidence="2 3">130c</strain>
    </source>
</reference>
<keyword evidence="1" id="KW-1133">Transmembrane helix</keyword>
<proteinExistence type="predicted"/>
<accession>A0A078B6L8</accession>
<dbReference type="InParanoid" id="A0A078B6L8"/>
<evidence type="ECO:0000313" key="2">
    <source>
        <dbReference type="EMBL" id="CDW90180.1"/>
    </source>
</evidence>
<evidence type="ECO:0000256" key="1">
    <source>
        <dbReference type="SAM" id="Phobius"/>
    </source>
</evidence>
<protein>
    <submittedName>
        <fullName evidence="2">Uncharacterized protein</fullName>
    </submittedName>
</protein>
<sequence length="164" mass="18810">MEMLIKLLIAFTNSVSDSQAIEYSLIFVINLALLGQLILRLSRTHQQMQFLSALVLYTAQENEQLKALVKGYTSNSKSSPKKLESMSLDLSNITFGGLKRQNTIVKKQRLQKLELIKVESHKQSEMKKLESVKQQESAEKIYRLGSIQLDQIRFENQNISKNIH</sequence>